<accession>A0A090Y9K4</accession>
<sequence>MNGYSNNGEVIVQVINYLDSIPEEDLPYLFDMLYIENYKIKYKKKHPPELEDFSIQTGYSLNRFRTPPSITLFFKTLLFFVLPN</sequence>
<gene>
    <name evidence="1" type="ORF">DJ93_5702</name>
</gene>
<protein>
    <submittedName>
        <fullName evidence="1">Uncharacterized protein</fullName>
    </submittedName>
</protein>
<reference evidence="1 2" key="1">
    <citation type="submission" date="2014-04" db="EMBL/GenBank/DDBJ databases">
        <authorList>
            <person name="Bishop-Lilly K.A."/>
            <person name="Broomall S.M."/>
            <person name="Chain P.S."/>
            <person name="Chertkov O."/>
            <person name="Coyne S.R."/>
            <person name="Daligault H.E."/>
            <person name="Davenport K.W."/>
            <person name="Erkkila T."/>
            <person name="Frey K.G."/>
            <person name="Gibbons H.S."/>
            <person name="Gu W."/>
            <person name="Jaissle J."/>
            <person name="Johnson S.L."/>
            <person name="Koroleva G.I."/>
            <person name="Ladner J.T."/>
            <person name="Lo C.-C."/>
            <person name="Minogue T.D."/>
            <person name="Munk C."/>
            <person name="Palacios G.F."/>
            <person name="Redden C.L."/>
            <person name="Rosenzweig C.N."/>
            <person name="Scholz M.B."/>
            <person name="Teshima H."/>
            <person name="Xu Y."/>
        </authorList>
    </citation>
    <scope>NUCLEOTIDE SEQUENCE [LARGE SCALE GENOMIC DNA]</scope>
    <source>
        <strain evidence="1 2">BHP</strain>
    </source>
</reference>
<comment type="caution">
    <text evidence="1">The sequence shown here is derived from an EMBL/GenBank/DDBJ whole genome shotgun (WGS) entry which is preliminary data.</text>
</comment>
<evidence type="ECO:0000313" key="1">
    <source>
        <dbReference type="EMBL" id="KFM95129.1"/>
    </source>
</evidence>
<organism evidence="1 2">
    <name type="scientific">Bacillus clarus</name>
    <dbReference type="NCBI Taxonomy" id="2338372"/>
    <lineage>
        <taxon>Bacteria</taxon>
        <taxon>Bacillati</taxon>
        <taxon>Bacillota</taxon>
        <taxon>Bacilli</taxon>
        <taxon>Bacillales</taxon>
        <taxon>Bacillaceae</taxon>
        <taxon>Bacillus</taxon>
        <taxon>Bacillus cereus group</taxon>
    </lineage>
</organism>
<dbReference type="AlphaFoldDB" id="A0A090Y9K4"/>
<evidence type="ECO:0000313" key="2">
    <source>
        <dbReference type="Proteomes" id="UP000029389"/>
    </source>
</evidence>
<name>A0A090Y9K4_9BACI</name>
<proteinExistence type="predicted"/>
<dbReference type="Proteomes" id="UP000029389">
    <property type="component" value="Unassembled WGS sequence"/>
</dbReference>
<dbReference type="EMBL" id="JMQC01000011">
    <property type="protein sequence ID" value="KFM95129.1"/>
    <property type="molecule type" value="Genomic_DNA"/>
</dbReference>